<gene>
    <name evidence="5" type="ORF">CLV63_1279</name>
</gene>
<dbReference type="PANTHER" id="PTHR24220">
    <property type="entry name" value="IMPORT ATP-BINDING PROTEIN"/>
    <property type="match status" value="1"/>
</dbReference>
<protein>
    <submittedName>
        <fullName evidence="5">Putative ABC transport system ATP-binding protein</fullName>
    </submittedName>
</protein>
<dbReference type="PROSITE" id="PS00211">
    <property type="entry name" value="ABC_TRANSPORTER_1"/>
    <property type="match status" value="1"/>
</dbReference>
<dbReference type="InterPro" id="IPR017911">
    <property type="entry name" value="MacB-like_ATP-bd"/>
</dbReference>
<dbReference type="FunFam" id="3.40.50.300:FF:000032">
    <property type="entry name" value="Export ABC transporter ATP-binding protein"/>
    <property type="match status" value="1"/>
</dbReference>
<proteinExistence type="predicted"/>
<dbReference type="GO" id="GO:0098796">
    <property type="term" value="C:membrane protein complex"/>
    <property type="evidence" value="ECO:0007669"/>
    <property type="project" value="UniProtKB-ARBA"/>
</dbReference>
<dbReference type="GO" id="GO:0005886">
    <property type="term" value="C:plasma membrane"/>
    <property type="evidence" value="ECO:0007669"/>
    <property type="project" value="TreeGrafter"/>
</dbReference>
<dbReference type="InterPro" id="IPR015854">
    <property type="entry name" value="ABC_transpr_LolD-like"/>
</dbReference>
<sequence>MHNEPFSAADEAVLLWRLTRSYGSGDSRVTALDEVTAGFPVGSFTAVMGPSGSGKSTLLQCAAGLDRPTSGRVVVAGTELGGMSEKRLTLLRRDRIGFVFQAFNLVSALSAEQNVGLPLRLAGARPKRAEIRSVLAEVGLAGRERHRPGALSGGQQQRVAIARALATRPEVLFADEPTGALDSESSRLVLGLLRGFAGAADTPRGGPDPRPRTVIMVTHDPFAASYADRVLFLADGRVVDTLERPSTEAVAARLAALESTPASERHDSAGTPR</sequence>
<dbReference type="GO" id="GO:0005524">
    <property type="term" value="F:ATP binding"/>
    <property type="evidence" value="ECO:0007669"/>
    <property type="project" value="UniProtKB-KW"/>
</dbReference>
<keyword evidence="1" id="KW-0813">Transport</keyword>
<evidence type="ECO:0000313" key="6">
    <source>
        <dbReference type="Proteomes" id="UP000240542"/>
    </source>
</evidence>
<dbReference type="PROSITE" id="PS50893">
    <property type="entry name" value="ABC_TRANSPORTER_2"/>
    <property type="match status" value="1"/>
</dbReference>
<dbReference type="OrthoDB" id="3266715at2"/>
<organism evidence="5 6">
    <name type="scientific">Murinocardiopsis flavida</name>
    <dbReference type="NCBI Taxonomy" id="645275"/>
    <lineage>
        <taxon>Bacteria</taxon>
        <taxon>Bacillati</taxon>
        <taxon>Actinomycetota</taxon>
        <taxon>Actinomycetes</taxon>
        <taxon>Streptosporangiales</taxon>
        <taxon>Nocardiopsidaceae</taxon>
        <taxon>Murinocardiopsis</taxon>
    </lineage>
</organism>
<dbReference type="CDD" id="cd03255">
    <property type="entry name" value="ABC_MJ0796_LolCDE_FtsE"/>
    <property type="match status" value="1"/>
</dbReference>
<evidence type="ECO:0000313" key="5">
    <source>
        <dbReference type="EMBL" id="PSK89136.1"/>
    </source>
</evidence>
<dbReference type="InterPro" id="IPR017871">
    <property type="entry name" value="ABC_transporter-like_CS"/>
</dbReference>
<feature type="domain" description="ABC transporter" evidence="4">
    <location>
        <begin position="13"/>
        <end position="260"/>
    </location>
</feature>
<dbReference type="GO" id="GO:0022857">
    <property type="term" value="F:transmembrane transporter activity"/>
    <property type="evidence" value="ECO:0007669"/>
    <property type="project" value="TreeGrafter"/>
</dbReference>
<evidence type="ECO:0000256" key="3">
    <source>
        <dbReference type="ARBA" id="ARBA00022840"/>
    </source>
</evidence>
<dbReference type="Proteomes" id="UP000240542">
    <property type="component" value="Unassembled WGS sequence"/>
</dbReference>
<dbReference type="GO" id="GO:0016887">
    <property type="term" value="F:ATP hydrolysis activity"/>
    <property type="evidence" value="ECO:0007669"/>
    <property type="project" value="InterPro"/>
</dbReference>
<dbReference type="RefSeq" id="WP_106586235.1">
    <property type="nucleotide sequence ID" value="NZ_PYGA01000027.1"/>
</dbReference>
<dbReference type="EMBL" id="PYGA01000027">
    <property type="protein sequence ID" value="PSK89136.1"/>
    <property type="molecule type" value="Genomic_DNA"/>
</dbReference>
<evidence type="ECO:0000256" key="2">
    <source>
        <dbReference type="ARBA" id="ARBA00022741"/>
    </source>
</evidence>
<comment type="caution">
    <text evidence="5">The sequence shown here is derived from an EMBL/GenBank/DDBJ whole genome shotgun (WGS) entry which is preliminary data.</text>
</comment>
<name>A0A2P8CW09_9ACTN</name>
<dbReference type="SUPFAM" id="SSF52540">
    <property type="entry name" value="P-loop containing nucleoside triphosphate hydrolases"/>
    <property type="match status" value="1"/>
</dbReference>
<reference evidence="5 6" key="1">
    <citation type="submission" date="2018-03" db="EMBL/GenBank/DDBJ databases">
        <title>Genomic Encyclopedia of Archaeal and Bacterial Type Strains, Phase II (KMG-II): from individual species to whole genera.</title>
        <authorList>
            <person name="Goeker M."/>
        </authorList>
    </citation>
    <scope>NUCLEOTIDE SEQUENCE [LARGE SCALE GENOMIC DNA]</scope>
    <source>
        <strain evidence="5 6">DSM 45312</strain>
    </source>
</reference>
<evidence type="ECO:0000259" key="4">
    <source>
        <dbReference type="PROSITE" id="PS50893"/>
    </source>
</evidence>
<accession>A0A2P8CW09</accession>
<keyword evidence="6" id="KW-1185">Reference proteome</keyword>
<dbReference type="InterPro" id="IPR003593">
    <property type="entry name" value="AAA+_ATPase"/>
</dbReference>
<evidence type="ECO:0000256" key="1">
    <source>
        <dbReference type="ARBA" id="ARBA00022448"/>
    </source>
</evidence>
<dbReference type="AlphaFoldDB" id="A0A2P8CW09"/>
<keyword evidence="2" id="KW-0547">Nucleotide-binding</keyword>
<keyword evidence="3 5" id="KW-0067">ATP-binding</keyword>
<dbReference type="Gene3D" id="3.40.50.300">
    <property type="entry name" value="P-loop containing nucleotide triphosphate hydrolases"/>
    <property type="match status" value="1"/>
</dbReference>
<dbReference type="InterPro" id="IPR003439">
    <property type="entry name" value="ABC_transporter-like_ATP-bd"/>
</dbReference>
<dbReference type="InterPro" id="IPR027417">
    <property type="entry name" value="P-loop_NTPase"/>
</dbReference>
<dbReference type="SMART" id="SM00382">
    <property type="entry name" value="AAA"/>
    <property type="match status" value="1"/>
</dbReference>
<dbReference type="PANTHER" id="PTHR24220:SF685">
    <property type="entry name" value="ABC TRANSPORTER RELATED"/>
    <property type="match status" value="1"/>
</dbReference>
<dbReference type="Pfam" id="PF00005">
    <property type="entry name" value="ABC_tran"/>
    <property type="match status" value="1"/>
</dbReference>